<dbReference type="EMBL" id="CM001484">
    <property type="protein sequence ID" value="EIF00539.1"/>
    <property type="molecule type" value="Genomic_DNA"/>
</dbReference>
<reference evidence="2" key="2">
    <citation type="submission" date="2012-01" db="EMBL/GenBank/DDBJ databases">
        <title>Noncontiguous Finished sequence of chromosome of Saccharomonospora glauca K62.</title>
        <authorList>
            <consortium name="US DOE Joint Genome Institute"/>
            <person name="Lucas S."/>
            <person name="Han J."/>
            <person name="Lapidus A."/>
            <person name="Cheng J.-F."/>
            <person name="Goodwin L."/>
            <person name="Pitluck S."/>
            <person name="Peters L."/>
            <person name="Mikhailova N."/>
            <person name="Held B."/>
            <person name="Detter J.C."/>
            <person name="Han C."/>
            <person name="Tapia R."/>
            <person name="Land M."/>
            <person name="Hauser L."/>
            <person name="Kyrpides N."/>
            <person name="Ivanova N."/>
            <person name="Pagani I."/>
            <person name="Brambilla E.-M."/>
            <person name="Klenk H.-P."/>
            <person name="Woyke T."/>
        </authorList>
    </citation>
    <scope>NUCLEOTIDE SEQUENCE [LARGE SCALE GENOMIC DNA]</scope>
    <source>
        <strain evidence="2">K62</strain>
    </source>
</reference>
<organism evidence="1 2">
    <name type="scientific">Saccharomonospora glauca K62</name>
    <dbReference type="NCBI Taxonomy" id="928724"/>
    <lineage>
        <taxon>Bacteria</taxon>
        <taxon>Bacillati</taxon>
        <taxon>Actinomycetota</taxon>
        <taxon>Actinomycetes</taxon>
        <taxon>Pseudonocardiales</taxon>
        <taxon>Pseudonocardiaceae</taxon>
        <taxon>Saccharomonospora</taxon>
    </lineage>
</organism>
<gene>
    <name evidence="1" type="ORF">SacglDRAFT_03691</name>
</gene>
<proteinExistence type="predicted"/>
<dbReference type="RefSeq" id="WP_005466328.1">
    <property type="nucleotide sequence ID" value="NZ_CM001484.1"/>
</dbReference>
<evidence type="ECO:0000313" key="2">
    <source>
        <dbReference type="Proteomes" id="UP000005087"/>
    </source>
</evidence>
<dbReference type="eggNOG" id="ENOG50333BA">
    <property type="taxonomic scope" value="Bacteria"/>
</dbReference>
<protein>
    <submittedName>
        <fullName evidence="1">Uncharacterized protein</fullName>
    </submittedName>
</protein>
<accession>I1D6G4</accession>
<dbReference type="STRING" id="928724.SacglDRAFT_03691"/>
<dbReference type="OrthoDB" id="3522337at2"/>
<dbReference type="AlphaFoldDB" id="I1D6G4"/>
<sequence>MSERREFEVVRETVSKDFHLDRRFPESVFKNPKPRTLFCQDLGVMGPSFWPAIQRLARVHGDDRIDFLVLEPDAETYYREGYGIYPAISLPVDSSEDDYWNSVSYEPDGDPTGALVFSARVFAVSGPSGKWGCWGELGVEVVAVQGIPDYISDREWCDEFGNFLRAREALNDYISLTFRDQKVPDWFSCPFVKNYDG</sequence>
<keyword evidence="2" id="KW-1185">Reference proteome</keyword>
<dbReference type="Proteomes" id="UP000005087">
    <property type="component" value="Chromosome"/>
</dbReference>
<name>I1D6G4_9PSEU</name>
<evidence type="ECO:0000313" key="1">
    <source>
        <dbReference type="EMBL" id="EIF00539.1"/>
    </source>
</evidence>
<reference evidence="1 2" key="1">
    <citation type="submission" date="2011-09" db="EMBL/GenBank/DDBJ databases">
        <authorList>
            <consortium name="US DOE Joint Genome Institute (JGI-PGF)"/>
            <person name="Lucas S."/>
            <person name="Han J."/>
            <person name="Lapidus A."/>
            <person name="Cheng J.-F."/>
            <person name="Goodwin L."/>
            <person name="Pitluck S."/>
            <person name="Peters L."/>
            <person name="Land M.L."/>
            <person name="Hauser L."/>
            <person name="Brambilla E."/>
            <person name="Klenk H.-P."/>
            <person name="Woyke T.J."/>
        </authorList>
    </citation>
    <scope>NUCLEOTIDE SEQUENCE [LARGE SCALE GENOMIC DNA]</scope>
    <source>
        <strain evidence="1 2">K62</strain>
    </source>
</reference>
<dbReference type="HOGENOM" id="CLU_114049_0_0_11"/>